<dbReference type="InterPro" id="IPR036400">
    <property type="entry name" value="Cyt_B5-like_heme/steroid_sf"/>
</dbReference>
<evidence type="ECO:0000256" key="2">
    <source>
        <dbReference type="ARBA" id="ARBA00004991"/>
    </source>
</evidence>
<dbReference type="PIRSF" id="PIRSF015921">
    <property type="entry name" value="FA_sphinglp_des"/>
    <property type="match status" value="1"/>
</dbReference>
<name>A0A8H5GV73_9AGAR</name>
<keyword evidence="6" id="KW-0812">Transmembrane</keyword>
<dbReference type="CDD" id="cd03506">
    <property type="entry name" value="Delta6-FADS-like"/>
    <property type="match status" value="1"/>
</dbReference>
<feature type="transmembrane region" description="Helical" evidence="6">
    <location>
        <begin position="169"/>
        <end position="188"/>
    </location>
</feature>
<accession>A0A8H5GV73</accession>
<dbReference type="InterPro" id="IPR012171">
    <property type="entry name" value="Fatty_acid_desaturase"/>
</dbReference>
<keyword evidence="5" id="KW-0746">Sphingolipid metabolism</keyword>
<dbReference type="SUPFAM" id="SSF55856">
    <property type="entry name" value="Cytochrome b5-like heme/steroid binding domain"/>
    <property type="match status" value="1"/>
</dbReference>
<dbReference type="GO" id="GO:0016020">
    <property type="term" value="C:membrane"/>
    <property type="evidence" value="ECO:0007669"/>
    <property type="project" value="TreeGrafter"/>
</dbReference>
<dbReference type="PANTHER" id="PTHR19353">
    <property type="entry name" value="FATTY ACID DESATURASE 2"/>
    <property type="match status" value="1"/>
</dbReference>
<dbReference type="PRINTS" id="PR00363">
    <property type="entry name" value="CYTOCHROMEB5"/>
</dbReference>
<dbReference type="EC" id="1.14.19.18" evidence="3"/>
<proteinExistence type="predicted"/>
<keyword evidence="5" id="KW-0443">Lipid metabolism</keyword>
<dbReference type="GO" id="GO:0042759">
    <property type="term" value="P:long-chain fatty acid biosynthetic process"/>
    <property type="evidence" value="ECO:0007669"/>
    <property type="project" value="UniProtKB-ARBA"/>
</dbReference>
<dbReference type="PANTHER" id="PTHR19353:SF19">
    <property type="entry name" value="DELTA(5) FATTY ACID DESATURASE C-RELATED"/>
    <property type="match status" value="1"/>
</dbReference>
<dbReference type="AlphaFoldDB" id="A0A8H5GV73"/>
<evidence type="ECO:0000256" key="5">
    <source>
        <dbReference type="ARBA" id="ARBA00022919"/>
    </source>
</evidence>
<dbReference type="InterPro" id="IPR001199">
    <property type="entry name" value="Cyt_B5-like_heme/steroid-bd"/>
</dbReference>
<dbReference type="Pfam" id="PF00173">
    <property type="entry name" value="Cyt-b5"/>
    <property type="match status" value="1"/>
</dbReference>
<dbReference type="EMBL" id="JAACJN010000114">
    <property type="protein sequence ID" value="KAF5371881.1"/>
    <property type="molecule type" value="Genomic_DNA"/>
</dbReference>
<evidence type="ECO:0000313" key="8">
    <source>
        <dbReference type="EMBL" id="KAF5371881.1"/>
    </source>
</evidence>
<feature type="domain" description="Cytochrome b5 heme-binding" evidence="7">
    <location>
        <begin position="28"/>
        <end position="103"/>
    </location>
</feature>
<evidence type="ECO:0000313" key="9">
    <source>
        <dbReference type="Proteomes" id="UP000518752"/>
    </source>
</evidence>
<protein>
    <recommendedName>
        <fullName evidence="4">Delta 8-(E)-sphingolipid desaturase</fullName>
        <ecNumber evidence="3">1.14.19.18</ecNumber>
    </recommendedName>
</protein>
<dbReference type="OrthoDB" id="260519at2759"/>
<dbReference type="PROSITE" id="PS50255">
    <property type="entry name" value="CYTOCHROME_B5_2"/>
    <property type="match status" value="1"/>
</dbReference>
<reference evidence="8 9" key="1">
    <citation type="journal article" date="2020" name="ISME J.">
        <title>Uncovering the hidden diversity of litter-decomposition mechanisms in mushroom-forming fungi.</title>
        <authorList>
            <person name="Floudas D."/>
            <person name="Bentzer J."/>
            <person name="Ahren D."/>
            <person name="Johansson T."/>
            <person name="Persson P."/>
            <person name="Tunlid A."/>
        </authorList>
    </citation>
    <scope>NUCLEOTIDE SEQUENCE [LARGE SCALE GENOMIC DNA]</scope>
    <source>
        <strain evidence="8 9">CBS 406.79</strain>
    </source>
</reference>
<dbReference type="Gene3D" id="3.10.120.10">
    <property type="entry name" value="Cytochrome b5-like heme/steroid binding domain"/>
    <property type="match status" value="1"/>
</dbReference>
<evidence type="ECO:0000256" key="1">
    <source>
        <dbReference type="ARBA" id="ARBA00004760"/>
    </source>
</evidence>
<feature type="transmembrane region" description="Helical" evidence="6">
    <location>
        <begin position="266"/>
        <end position="287"/>
    </location>
</feature>
<dbReference type="UniPathway" id="UPA00222"/>
<comment type="caution">
    <text evidence="8">The sequence shown here is derived from an EMBL/GenBank/DDBJ whole genome shotgun (WGS) entry which is preliminary data.</text>
</comment>
<feature type="transmembrane region" description="Helical" evidence="6">
    <location>
        <begin position="307"/>
        <end position="328"/>
    </location>
</feature>
<evidence type="ECO:0000256" key="4">
    <source>
        <dbReference type="ARBA" id="ARBA00016939"/>
    </source>
</evidence>
<evidence type="ECO:0000256" key="3">
    <source>
        <dbReference type="ARBA" id="ARBA00012019"/>
    </source>
</evidence>
<keyword evidence="6" id="KW-1133">Transmembrane helix</keyword>
<dbReference type="GO" id="GO:0006636">
    <property type="term" value="P:unsaturated fatty acid biosynthetic process"/>
    <property type="evidence" value="ECO:0007669"/>
    <property type="project" value="UniProtKB-ARBA"/>
</dbReference>
<dbReference type="Pfam" id="PF00487">
    <property type="entry name" value="FA_desaturase"/>
    <property type="match status" value="1"/>
</dbReference>
<evidence type="ECO:0000259" key="7">
    <source>
        <dbReference type="PROSITE" id="PS50255"/>
    </source>
</evidence>
<dbReference type="GO" id="GO:0016717">
    <property type="term" value="F:oxidoreductase activity, acting on paired donors, with oxidation of a pair of donors resulting in the reduction of molecular oxygen to two molecules of water"/>
    <property type="evidence" value="ECO:0007669"/>
    <property type="project" value="TreeGrafter"/>
</dbReference>
<keyword evidence="6" id="KW-0472">Membrane</keyword>
<dbReference type="InterPro" id="IPR005804">
    <property type="entry name" value="FA_desaturase_dom"/>
</dbReference>
<dbReference type="SMART" id="SM01117">
    <property type="entry name" value="Cyt-b5"/>
    <property type="match status" value="1"/>
</dbReference>
<evidence type="ECO:0000256" key="6">
    <source>
        <dbReference type="SAM" id="Phobius"/>
    </source>
</evidence>
<dbReference type="GO" id="GO:0006665">
    <property type="term" value="P:sphingolipid metabolic process"/>
    <property type="evidence" value="ECO:0007669"/>
    <property type="project" value="UniProtKB-UniPathway"/>
</dbReference>
<feature type="transmembrane region" description="Helical" evidence="6">
    <location>
        <begin position="145"/>
        <end position="163"/>
    </location>
</feature>
<sequence>MLNQERLSLEPILLKTETSGLADEEDCGRSVSLEELRSAHTSKQAWVSVDGVVHDLTKFRAQHPGGSDFISMSAGKDVSKLFDTYHGLRQRRILRKYGIGKLIGQDLPTFPPADDFWLTLRQRVDEHFELAKIDRKHSPNTLRRYALTVLVICCLYWMQWTLMSPSWSFYSISVAYGVALAQYCVSAIHDGSHGAIGRDPRLWKLLLIGHDCFNGCSSTLWIYQHVMSHHIFPNIDGFDTDIETAKIGFRRIKSTQKYFDFYRLQALYAPILYVLLACSVRMDDFIFYFTKRRGPLTVNPFTLSQDVVFWGGKLFFVLTRIILPLSLWGASMTRVIAAFFLTDFTFSIVLATIFQATHVVDSAAFPRINPKTGNIDTDWARIQVETAQDYAHDQPLTTLFSGSLNYQVVHHLFPTVAQEHIPALGPIVRQTAKEFGVKYEVKDSLWSAVGGHIGLLRMLGTPPSSH</sequence>
<gene>
    <name evidence="8" type="ORF">D9757_010577</name>
</gene>
<keyword evidence="9" id="KW-1185">Reference proteome</keyword>
<organism evidence="8 9">
    <name type="scientific">Collybiopsis confluens</name>
    <dbReference type="NCBI Taxonomy" id="2823264"/>
    <lineage>
        <taxon>Eukaryota</taxon>
        <taxon>Fungi</taxon>
        <taxon>Dikarya</taxon>
        <taxon>Basidiomycota</taxon>
        <taxon>Agaricomycotina</taxon>
        <taxon>Agaricomycetes</taxon>
        <taxon>Agaricomycetidae</taxon>
        <taxon>Agaricales</taxon>
        <taxon>Marasmiineae</taxon>
        <taxon>Omphalotaceae</taxon>
        <taxon>Collybiopsis</taxon>
    </lineage>
</organism>
<feature type="transmembrane region" description="Helical" evidence="6">
    <location>
        <begin position="335"/>
        <end position="354"/>
    </location>
</feature>
<comment type="pathway">
    <text evidence="1">Lipid metabolism; sphingolipid metabolism.</text>
</comment>
<comment type="pathway">
    <text evidence="2">Sphingolipid metabolism.</text>
</comment>
<dbReference type="Proteomes" id="UP000518752">
    <property type="component" value="Unassembled WGS sequence"/>
</dbReference>